<evidence type="ECO:0000313" key="2">
    <source>
        <dbReference type="EMBL" id="KAK2952547.1"/>
    </source>
</evidence>
<name>A0ABQ9XMD5_9EUKA</name>
<evidence type="ECO:0000259" key="1">
    <source>
        <dbReference type="Pfam" id="PF10551"/>
    </source>
</evidence>
<evidence type="ECO:0000313" key="3">
    <source>
        <dbReference type="Proteomes" id="UP001281761"/>
    </source>
</evidence>
<organism evidence="2 3">
    <name type="scientific">Blattamonas nauphoetae</name>
    <dbReference type="NCBI Taxonomy" id="2049346"/>
    <lineage>
        <taxon>Eukaryota</taxon>
        <taxon>Metamonada</taxon>
        <taxon>Preaxostyla</taxon>
        <taxon>Oxymonadida</taxon>
        <taxon>Blattamonas</taxon>
    </lineage>
</organism>
<proteinExistence type="predicted"/>
<reference evidence="2 3" key="1">
    <citation type="journal article" date="2022" name="bioRxiv">
        <title>Genomics of Preaxostyla Flagellates Illuminates Evolutionary Transitions and the Path Towards Mitochondrial Loss.</title>
        <authorList>
            <person name="Novak L.V.F."/>
            <person name="Treitli S.C."/>
            <person name="Pyrih J."/>
            <person name="Halakuc P."/>
            <person name="Pipaliya S.V."/>
            <person name="Vacek V."/>
            <person name="Brzon O."/>
            <person name="Soukal P."/>
            <person name="Eme L."/>
            <person name="Dacks J.B."/>
            <person name="Karnkowska A."/>
            <person name="Elias M."/>
            <person name="Hampl V."/>
        </authorList>
    </citation>
    <scope>NUCLEOTIDE SEQUENCE [LARGE SCALE GENOMIC DNA]</scope>
    <source>
        <strain evidence="2">NAU3</strain>
        <tissue evidence="2">Gut</tissue>
    </source>
</reference>
<dbReference type="Proteomes" id="UP001281761">
    <property type="component" value="Unassembled WGS sequence"/>
</dbReference>
<accession>A0ABQ9XMD5</accession>
<protein>
    <recommendedName>
        <fullName evidence="1">MULE transposase domain-containing protein</fullName>
    </recommendedName>
</protein>
<dbReference type="Pfam" id="PF10551">
    <property type="entry name" value="MULE"/>
    <property type="match status" value="1"/>
</dbReference>
<feature type="domain" description="MULE transposase" evidence="1">
    <location>
        <begin position="20"/>
        <end position="73"/>
    </location>
</feature>
<gene>
    <name evidence="2" type="ORF">BLNAU_12513</name>
</gene>
<dbReference type="InterPro" id="IPR018289">
    <property type="entry name" value="MULE_transposase_dom"/>
</dbReference>
<sequence length="87" mass="9685">MANARCPDLTPCDFWLYFGIAHVLGLSETTQDYEWVFHQLKLRTDGLLNTAAFVTDDDAAIAAALKSTYPEINDIRVHASLDESGRP</sequence>
<dbReference type="EMBL" id="JARBJD010000102">
    <property type="protein sequence ID" value="KAK2952547.1"/>
    <property type="molecule type" value="Genomic_DNA"/>
</dbReference>
<comment type="caution">
    <text evidence="2">The sequence shown here is derived from an EMBL/GenBank/DDBJ whole genome shotgun (WGS) entry which is preliminary data.</text>
</comment>
<keyword evidence="3" id="KW-1185">Reference proteome</keyword>